<organism evidence="1 2">
    <name type="scientific">Streptomyces turgidiscabies</name>
    <dbReference type="NCBI Taxonomy" id="85558"/>
    <lineage>
        <taxon>Bacteria</taxon>
        <taxon>Bacillati</taxon>
        <taxon>Actinomycetota</taxon>
        <taxon>Actinomycetes</taxon>
        <taxon>Kitasatosporales</taxon>
        <taxon>Streptomycetaceae</taxon>
        <taxon>Streptomyces</taxon>
    </lineage>
</organism>
<evidence type="ECO:0008006" key="3">
    <source>
        <dbReference type="Google" id="ProtNLM"/>
    </source>
</evidence>
<accession>A0ABU0RIN8</accession>
<gene>
    <name evidence="1" type="ORF">QFZ49_001763</name>
</gene>
<evidence type="ECO:0000313" key="2">
    <source>
        <dbReference type="Proteomes" id="UP001223072"/>
    </source>
</evidence>
<evidence type="ECO:0000313" key="1">
    <source>
        <dbReference type="EMBL" id="MDQ0931856.1"/>
    </source>
</evidence>
<comment type="caution">
    <text evidence="1">The sequence shown here is derived from an EMBL/GenBank/DDBJ whole genome shotgun (WGS) entry which is preliminary data.</text>
</comment>
<protein>
    <recommendedName>
        <fullName evidence="3">Transposase</fullName>
    </recommendedName>
</protein>
<dbReference type="Proteomes" id="UP001223072">
    <property type="component" value="Unassembled WGS sequence"/>
</dbReference>
<dbReference type="EMBL" id="JAUSZS010000002">
    <property type="protein sequence ID" value="MDQ0931856.1"/>
    <property type="molecule type" value="Genomic_DNA"/>
</dbReference>
<reference evidence="1 2" key="1">
    <citation type="submission" date="2023-07" db="EMBL/GenBank/DDBJ databases">
        <title>Comparative genomics of wheat-associated soil bacteria to identify genetic determinants of phenazine resistance.</title>
        <authorList>
            <person name="Mouncey N."/>
        </authorList>
    </citation>
    <scope>NUCLEOTIDE SEQUENCE [LARGE SCALE GENOMIC DNA]</scope>
    <source>
        <strain evidence="1 2">W2I16</strain>
    </source>
</reference>
<sequence>MAGLGLIEAAYGWVGGKLDLGWTGRVLKRRTG</sequence>
<proteinExistence type="predicted"/>
<name>A0ABU0RIN8_9ACTN</name>
<keyword evidence="2" id="KW-1185">Reference proteome</keyword>